<evidence type="ECO:0000313" key="5">
    <source>
        <dbReference type="EMBL" id="GFK94177.1"/>
    </source>
</evidence>
<dbReference type="CDD" id="cd03801">
    <property type="entry name" value="GT4_PimA-like"/>
    <property type="match status" value="1"/>
</dbReference>
<dbReference type="AlphaFoldDB" id="A0A6V8LWZ3"/>
<evidence type="ECO:0000256" key="1">
    <source>
        <dbReference type="ARBA" id="ARBA00022676"/>
    </source>
</evidence>
<dbReference type="Proteomes" id="UP000494245">
    <property type="component" value="Unassembled WGS sequence"/>
</dbReference>
<evidence type="ECO:0000259" key="4">
    <source>
        <dbReference type="Pfam" id="PF13579"/>
    </source>
</evidence>
<protein>
    <submittedName>
        <fullName evidence="5">GDP-mannose-dependent alpha-(1-6)-phosphatidylinositol monomannoside mannosyltransferase</fullName>
        <ecNumber evidence="5">2.4.1.345</ecNumber>
    </submittedName>
</protein>
<accession>A0A6V8LWZ3</accession>
<keyword evidence="2 5" id="KW-0808">Transferase</keyword>
<keyword evidence="1 5" id="KW-0328">Glycosyltransferase</keyword>
<dbReference type="PANTHER" id="PTHR12526:SF510">
    <property type="entry name" value="D-INOSITOL 3-PHOSPHATE GLYCOSYLTRANSFERASE"/>
    <property type="match status" value="1"/>
</dbReference>
<feature type="domain" description="Glycosyltransferase subfamily 4-like N-terminal" evidence="4">
    <location>
        <begin position="18"/>
        <end position="194"/>
    </location>
</feature>
<dbReference type="SUPFAM" id="SSF53756">
    <property type="entry name" value="UDP-Glycosyltransferase/glycogen phosphorylase"/>
    <property type="match status" value="1"/>
</dbReference>
<dbReference type="InterPro" id="IPR028098">
    <property type="entry name" value="Glyco_trans_4-like_N"/>
</dbReference>
<reference evidence="5 6" key="2">
    <citation type="submission" date="2020-05" db="EMBL/GenBank/DDBJ databases">
        <title>Draft genome sequence of Desulfovibrio sp. strainFSS-1.</title>
        <authorList>
            <person name="Shimoshige H."/>
            <person name="Kobayashi H."/>
            <person name="Maekawa T."/>
        </authorList>
    </citation>
    <scope>NUCLEOTIDE SEQUENCE [LARGE SCALE GENOMIC DNA]</scope>
    <source>
        <strain evidence="5 6">SIID29052-01</strain>
    </source>
</reference>
<dbReference type="InterPro" id="IPR001296">
    <property type="entry name" value="Glyco_trans_1"/>
</dbReference>
<keyword evidence="6" id="KW-1185">Reference proteome</keyword>
<dbReference type="PANTHER" id="PTHR12526">
    <property type="entry name" value="GLYCOSYLTRANSFERASE"/>
    <property type="match status" value="1"/>
</dbReference>
<dbReference type="Pfam" id="PF00534">
    <property type="entry name" value="Glycos_transf_1"/>
    <property type="match status" value="1"/>
</dbReference>
<dbReference type="GO" id="GO:0043750">
    <property type="term" value="F:phosphatidylinositol alpha-mannosyltransferase activity"/>
    <property type="evidence" value="ECO:0007669"/>
    <property type="project" value="UniProtKB-EC"/>
</dbReference>
<comment type="caution">
    <text evidence="5">The sequence shown here is derived from an EMBL/GenBank/DDBJ whole genome shotgun (WGS) entry which is preliminary data.</text>
</comment>
<proteinExistence type="predicted"/>
<evidence type="ECO:0000256" key="2">
    <source>
        <dbReference type="ARBA" id="ARBA00022679"/>
    </source>
</evidence>
<dbReference type="Gene3D" id="3.40.50.2000">
    <property type="entry name" value="Glycogen Phosphorylase B"/>
    <property type="match status" value="2"/>
</dbReference>
<organism evidence="5 6">
    <name type="scientific">Fundidesulfovibrio magnetotacticus</name>
    <dbReference type="NCBI Taxonomy" id="2730080"/>
    <lineage>
        <taxon>Bacteria</taxon>
        <taxon>Pseudomonadati</taxon>
        <taxon>Thermodesulfobacteriota</taxon>
        <taxon>Desulfovibrionia</taxon>
        <taxon>Desulfovibrionales</taxon>
        <taxon>Desulfovibrionaceae</taxon>
        <taxon>Fundidesulfovibrio</taxon>
    </lineage>
</organism>
<name>A0A6V8LWZ3_9BACT</name>
<evidence type="ECO:0000259" key="3">
    <source>
        <dbReference type="Pfam" id="PF00534"/>
    </source>
</evidence>
<dbReference type="Pfam" id="PF13579">
    <property type="entry name" value="Glyco_trans_4_4"/>
    <property type="match status" value="1"/>
</dbReference>
<dbReference type="EMBL" id="BLTE01000008">
    <property type="protein sequence ID" value="GFK94177.1"/>
    <property type="molecule type" value="Genomic_DNA"/>
</dbReference>
<dbReference type="EC" id="2.4.1.345" evidence="5"/>
<reference evidence="5 6" key="1">
    <citation type="submission" date="2020-04" db="EMBL/GenBank/DDBJ databases">
        <authorList>
            <consortium name="Desulfovibrio sp. FSS-1 genome sequencing consortium"/>
            <person name="Shimoshige H."/>
            <person name="Kobayashi H."/>
            <person name="Maekawa T."/>
        </authorList>
    </citation>
    <scope>NUCLEOTIDE SEQUENCE [LARGE SCALE GENOMIC DNA]</scope>
    <source>
        <strain evidence="5 6">SIID29052-01</strain>
    </source>
</reference>
<dbReference type="RefSeq" id="WP_173084003.1">
    <property type="nucleotide sequence ID" value="NZ_BLTE01000008.1"/>
</dbReference>
<feature type="domain" description="Glycosyl transferase family 1" evidence="3">
    <location>
        <begin position="213"/>
        <end position="379"/>
    </location>
</feature>
<sequence length="406" mass="45026">MNILVLTSSYPTAASETASPYVLELYEHLAREGHEVHVVLPHYPGGPSRETRGGVHLHYFRYGPDSWETLCYGSGIPERIKRYWRYRLLFCLFLPCQFFAALRLCLMRKVDVVSCHWLLSALTGIMLKLVLRKPVALTIYGVELFMARRSGLLRKACEAIFPRVSALITISTPNMELFKAFDLGKARLEMIPVGPQTSIFTRGVTLDAMAPAKSFTRETGARLLFVGRLVERKGVVYLLRALPELRKAMPGVVLDVVGDGPERDPLAQEAKRLGVDDIVRFHGFIPAKELGKLYEQAEVFVFPSIVDSKGDTEGLGIVTFEAWVYGVPVVAGDVGGILDTVLDGRTGLLVPQKNAEAIAAAVLRLADEHGLSASLVARGQDMLRTVFSWKSITKAHEDLFESLRAR</sequence>
<gene>
    <name evidence="5" type="primary">pimB_5</name>
    <name evidence="5" type="ORF">NNJEOMEG_02017</name>
</gene>
<evidence type="ECO:0000313" key="6">
    <source>
        <dbReference type="Proteomes" id="UP000494245"/>
    </source>
</evidence>